<reference evidence="1 2" key="1">
    <citation type="submission" date="2016-02" db="EMBL/GenBank/DDBJ databases">
        <title>Genome analysis of coral dinoflagellate symbionts highlights evolutionary adaptations to a symbiotic lifestyle.</title>
        <authorList>
            <person name="Aranda M."/>
            <person name="Li Y."/>
            <person name="Liew Y.J."/>
            <person name="Baumgarten S."/>
            <person name="Simakov O."/>
            <person name="Wilson M."/>
            <person name="Piel J."/>
            <person name="Ashoor H."/>
            <person name="Bougouffa S."/>
            <person name="Bajic V.B."/>
            <person name="Ryu T."/>
            <person name="Ravasi T."/>
            <person name="Bayer T."/>
            <person name="Micklem G."/>
            <person name="Kim H."/>
            <person name="Bhak J."/>
            <person name="Lajeunesse T.C."/>
            <person name="Voolstra C.R."/>
        </authorList>
    </citation>
    <scope>NUCLEOTIDE SEQUENCE [LARGE SCALE GENOMIC DNA]</scope>
    <source>
        <strain evidence="1 2">CCMP2467</strain>
    </source>
</reference>
<dbReference type="InterPro" id="IPR032675">
    <property type="entry name" value="LRR_dom_sf"/>
</dbReference>
<dbReference type="Gene3D" id="3.80.10.10">
    <property type="entry name" value="Ribonuclease Inhibitor"/>
    <property type="match status" value="1"/>
</dbReference>
<dbReference type="Proteomes" id="UP000186817">
    <property type="component" value="Unassembled WGS sequence"/>
</dbReference>
<dbReference type="EMBL" id="LSRX01001624">
    <property type="protein sequence ID" value="OLP78341.1"/>
    <property type="molecule type" value="Genomic_DNA"/>
</dbReference>
<comment type="caution">
    <text evidence="1">The sequence shown here is derived from an EMBL/GenBank/DDBJ whole genome shotgun (WGS) entry which is preliminary data.</text>
</comment>
<name>A0A1Q9C5Z5_SYMMI</name>
<sequence length="85" mass="9399">MAILETGHAVQVSTVQRWLAQPSRLAKTTRICLPHKDISDDTASLLSALTLQCCHLQMLQLPGNRIGDHGGQDCRIVQMWQHLAA</sequence>
<dbReference type="AlphaFoldDB" id="A0A1Q9C5Z5"/>
<organism evidence="1 2">
    <name type="scientific">Symbiodinium microadriaticum</name>
    <name type="common">Dinoflagellate</name>
    <name type="synonym">Zooxanthella microadriatica</name>
    <dbReference type="NCBI Taxonomy" id="2951"/>
    <lineage>
        <taxon>Eukaryota</taxon>
        <taxon>Sar</taxon>
        <taxon>Alveolata</taxon>
        <taxon>Dinophyceae</taxon>
        <taxon>Suessiales</taxon>
        <taxon>Symbiodiniaceae</taxon>
        <taxon>Symbiodinium</taxon>
    </lineage>
</organism>
<gene>
    <name evidence="1" type="ORF">AK812_SmicGene41489</name>
</gene>
<protein>
    <submittedName>
        <fullName evidence="1">Uncharacterized protein</fullName>
    </submittedName>
</protein>
<dbReference type="SUPFAM" id="SSF52047">
    <property type="entry name" value="RNI-like"/>
    <property type="match status" value="1"/>
</dbReference>
<proteinExistence type="predicted"/>
<evidence type="ECO:0000313" key="2">
    <source>
        <dbReference type="Proteomes" id="UP000186817"/>
    </source>
</evidence>
<evidence type="ECO:0000313" key="1">
    <source>
        <dbReference type="EMBL" id="OLP78341.1"/>
    </source>
</evidence>
<dbReference type="OrthoDB" id="10424494at2759"/>
<accession>A0A1Q9C5Z5</accession>
<keyword evidence="2" id="KW-1185">Reference proteome</keyword>